<name>A0A8X7CGK6_9ARAC</name>
<reference evidence="2" key="1">
    <citation type="submission" date="2020-08" db="EMBL/GenBank/DDBJ databases">
        <title>Multicomponent nature underlies the extraordinary mechanical properties of spider dragline silk.</title>
        <authorList>
            <person name="Kono N."/>
            <person name="Nakamura H."/>
            <person name="Mori M."/>
            <person name="Yoshida Y."/>
            <person name="Ohtoshi R."/>
            <person name="Malay A.D."/>
            <person name="Moran D.A.P."/>
            <person name="Tomita M."/>
            <person name="Numata K."/>
            <person name="Arakawa K."/>
        </authorList>
    </citation>
    <scope>NUCLEOTIDE SEQUENCE</scope>
</reference>
<keyword evidence="1" id="KW-0175">Coiled coil</keyword>
<dbReference type="AlphaFoldDB" id="A0A8X7CGK6"/>
<dbReference type="EMBL" id="BMAV01015045">
    <property type="protein sequence ID" value="GFY64012.1"/>
    <property type="molecule type" value="Genomic_DNA"/>
</dbReference>
<dbReference type="OrthoDB" id="6437561at2759"/>
<protein>
    <submittedName>
        <fullName evidence="2">Uncharacterized protein</fullName>
    </submittedName>
</protein>
<dbReference type="Proteomes" id="UP000886998">
    <property type="component" value="Unassembled WGS sequence"/>
</dbReference>
<comment type="caution">
    <text evidence="2">The sequence shown here is derived from an EMBL/GenBank/DDBJ whole genome shotgun (WGS) entry which is preliminary data.</text>
</comment>
<keyword evidence="3" id="KW-1185">Reference proteome</keyword>
<feature type="coiled-coil region" evidence="1">
    <location>
        <begin position="51"/>
        <end position="87"/>
    </location>
</feature>
<evidence type="ECO:0000313" key="2">
    <source>
        <dbReference type="EMBL" id="GFY64012.1"/>
    </source>
</evidence>
<evidence type="ECO:0000313" key="3">
    <source>
        <dbReference type="Proteomes" id="UP000886998"/>
    </source>
</evidence>
<gene>
    <name evidence="2" type="primary">X975_02398</name>
    <name evidence="2" type="ORF">TNIN_153131</name>
</gene>
<evidence type="ECO:0000256" key="1">
    <source>
        <dbReference type="SAM" id="Coils"/>
    </source>
</evidence>
<accession>A0A8X7CGK6</accession>
<proteinExistence type="predicted"/>
<organism evidence="2 3">
    <name type="scientific">Trichonephila inaurata madagascariensis</name>
    <dbReference type="NCBI Taxonomy" id="2747483"/>
    <lineage>
        <taxon>Eukaryota</taxon>
        <taxon>Metazoa</taxon>
        <taxon>Ecdysozoa</taxon>
        <taxon>Arthropoda</taxon>
        <taxon>Chelicerata</taxon>
        <taxon>Arachnida</taxon>
        <taxon>Araneae</taxon>
        <taxon>Araneomorphae</taxon>
        <taxon>Entelegynae</taxon>
        <taxon>Araneoidea</taxon>
        <taxon>Nephilidae</taxon>
        <taxon>Trichonephila</taxon>
        <taxon>Trichonephila inaurata</taxon>
    </lineage>
</organism>
<sequence length="183" mass="21876">MSFLTNGRKVDLINLALELNETVPPDIKVIDLRNIIMGSENYEESFVKGLLDMVIEDREKAEKERKKEKAEREREREKAKAEFELEKVRLQNFNIKTESNHTNIDPWHVRQLMQKFEIENGDITFFLILFERQVRLISLDKERWVSRLLGLLPYEITKLIAHEPKEKVNNYNHVKDYYSKDLN</sequence>